<evidence type="ECO:0000313" key="1">
    <source>
        <dbReference type="EMBL" id="MBM6674144.1"/>
    </source>
</evidence>
<reference evidence="1" key="2">
    <citation type="journal article" date="2021" name="Sci. Rep.">
        <title>The distribution of antibiotic resistance genes in chicken gut microbiota commensals.</title>
        <authorList>
            <person name="Juricova H."/>
            <person name="Matiasovicova J."/>
            <person name="Kubasova T."/>
            <person name="Cejkova D."/>
            <person name="Rychlik I."/>
        </authorList>
    </citation>
    <scope>NUCLEOTIDE SEQUENCE</scope>
    <source>
        <strain evidence="1">An824</strain>
    </source>
</reference>
<gene>
    <name evidence="1" type="ORF">H6A34_09680</name>
</gene>
<name>A0A938WU29_9BACT</name>
<protein>
    <submittedName>
        <fullName evidence="1">Uncharacterized protein</fullName>
    </submittedName>
</protein>
<evidence type="ECO:0000313" key="2">
    <source>
        <dbReference type="Proteomes" id="UP000706891"/>
    </source>
</evidence>
<reference evidence="1" key="1">
    <citation type="submission" date="2020-08" db="EMBL/GenBank/DDBJ databases">
        <authorList>
            <person name="Cejkova D."/>
            <person name="Kubasova T."/>
            <person name="Jahodarova E."/>
            <person name="Rychlik I."/>
        </authorList>
    </citation>
    <scope>NUCLEOTIDE SEQUENCE</scope>
    <source>
        <strain evidence="1">An824</strain>
    </source>
</reference>
<dbReference type="Proteomes" id="UP000706891">
    <property type="component" value="Unassembled WGS sequence"/>
</dbReference>
<proteinExistence type="predicted"/>
<organism evidence="1 2">
    <name type="scientific">Marseilla massiliensis</name>
    <dbReference type="NCBI Taxonomy" id="1841864"/>
    <lineage>
        <taxon>Bacteria</taxon>
        <taxon>Pseudomonadati</taxon>
        <taxon>Bacteroidota</taxon>
        <taxon>Bacteroidia</taxon>
        <taxon>Bacteroidales</taxon>
        <taxon>Prevotellaceae</taxon>
        <taxon>Marseilla</taxon>
    </lineage>
</organism>
<keyword evidence="2" id="KW-1185">Reference proteome</keyword>
<dbReference type="AlphaFoldDB" id="A0A938WU29"/>
<dbReference type="RefSeq" id="WP_205105226.1">
    <property type="nucleotide sequence ID" value="NZ_JACJJG010000055.1"/>
</dbReference>
<sequence length="48" mass="5855">MKNIEMRKTTFHKQHQTPKNTYIKRLLKTANDEKNREKYTFNLSSILD</sequence>
<accession>A0A938WU29</accession>
<dbReference type="EMBL" id="JACJJG010000055">
    <property type="protein sequence ID" value="MBM6674144.1"/>
    <property type="molecule type" value="Genomic_DNA"/>
</dbReference>
<comment type="caution">
    <text evidence="1">The sequence shown here is derived from an EMBL/GenBank/DDBJ whole genome shotgun (WGS) entry which is preliminary data.</text>
</comment>